<feature type="coiled-coil region" evidence="1">
    <location>
        <begin position="8"/>
        <end position="60"/>
    </location>
</feature>
<name>A0A7S0JH35_9EUKA</name>
<dbReference type="PANTHER" id="PTHR28661">
    <property type="entry name" value="SJOEGREN SYNDROME NUCLEAR AUTOANTIGEN 1"/>
    <property type="match status" value="1"/>
</dbReference>
<sequence>MAQSGASLQNYNNELVRCIEDLREKREEVNRSIAKDEEEKAKIQNDLRILTERLARINDNLARKIASRNEYDKTIQETEAAYGKIMESSQTLLHVLKRESVNLTKNKQKSGAQ</sequence>
<evidence type="ECO:0000256" key="1">
    <source>
        <dbReference type="SAM" id="Coils"/>
    </source>
</evidence>
<organism evidence="2">
    <name type="scientific">Calcidiscus leptoporus</name>
    <dbReference type="NCBI Taxonomy" id="127549"/>
    <lineage>
        <taxon>Eukaryota</taxon>
        <taxon>Haptista</taxon>
        <taxon>Haptophyta</taxon>
        <taxon>Prymnesiophyceae</taxon>
        <taxon>Coccolithales</taxon>
        <taxon>Calcidiscaceae</taxon>
        <taxon>Calcidiscus</taxon>
    </lineage>
</organism>
<dbReference type="AlphaFoldDB" id="A0A7S0JH35"/>
<keyword evidence="1" id="KW-0175">Coiled coil</keyword>
<dbReference type="PANTHER" id="PTHR28661:SF1">
    <property type="entry name" value="MICROTUBULE NUCLEATION FACTOR SSNA1"/>
    <property type="match status" value="1"/>
</dbReference>
<reference evidence="2" key="1">
    <citation type="submission" date="2021-01" db="EMBL/GenBank/DDBJ databases">
        <authorList>
            <person name="Corre E."/>
            <person name="Pelletier E."/>
            <person name="Niang G."/>
            <person name="Scheremetjew M."/>
            <person name="Finn R."/>
            <person name="Kale V."/>
            <person name="Holt S."/>
            <person name="Cochrane G."/>
            <person name="Meng A."/>
            <person name="Brown T."/>
            <person name="Cohen L."/>
        </authorList>
    </citation>
    <scope>NUCLEOTIDE SEQUENCE</scope>
    <source>
        <strain evidence="2">RCC1130</strain>
    </source>
</reference>
<evidence type="ECO:0000313" key="2">
    <source>
        <dbReference type="EMBL" id="CAD8550555.1"/>
    </source>
</evidence>
<gene>
    <name evidence="2" type="ORF">CLEP1334_LOCUS25845</name>
</gene>
<protein>
    <submittedName>
        <fullName evidence="2">Uncharacterized protein</fullName>
    </submittedName>
</protein>
<dbReference type="EMBL" id="HBER01051716">
    <property type="protein sequence ID" value="CAD8550555.1"/>
    <property type="molecule type" value="Transcribed_RNA"/>
</dbReference>
<dbReference type="InterPro" id="IPR033362">
    <property type="entry name" value="SSNA1_fam"/>
</dbReference>
<accession>A0A7S0JH35</accession>
<dbReference type="GO" id="GO:0036064">
    <property type="term" value="C:ciliary basal body"/>
    <property type="evidence" value="ECO:0007669"/>
    <property type="project" value="TreeGrafter"/>
</dbReference>
<proteinExistence type="predicted"/>